<feature type="signal peptide" evidence="5">
    <location>
        <begin position="1"/>
        <end position="16"/>
    </location>
</feature>
<dbReference type="PANTHER" id="PTHR21141:SF5">
    <property type="entry name" value="LARGE RIBOSOMAL SUBUNIT PROTEIN P2"/>
    <property type="match status" value="1"/>
</dbReference>
<dbReference type="CDD" id="cd05833">
    <property type="entry name" value="Ribosomal_P2"/>
    <property type="match status" value="1"/>
</dbReference>
<proteinExistence type="inferred from homology"/>
<evidence type="ECO:0000256" key="2">
    <source>
        <dbReference type="ARBA" id="ARBA00022980"/>
    </source>
</evidence>
<keyword evidence="5" id="KW-0732">Signal</keyword>
<dbReference type="EMBL" id="HBIU01039443">
    <property type="protein sequence ID" value="CAE0639152.1"/>
    <property type="molecule type" value="Transcribed_RNA"/>
</dbReference>
<dbReference type="InterPro" id="IPR038716">
    <property type="entry name" value="P1/P2_N_sf"/>
</dbReference>
<evidence type="ECO:0000256" key="3">
    <source>
        <dbReference type="ARBA" id="ARBA00023274"/>
    </source>
</evidence>
<accession>A0A6V1TF33</accession>
<reference evidence="6" key="1">
    <citation type="submission" date="2021-01" db="EMBL/GenBank/DDBJ databases">
        <authorList>
            <person name="Corre E."/>
            <person name="Pelletier E."/>
            <person name="Niang G."/>
            <person name="Scheremetjew M."/>
            <person name="Finn R."/>
            <person name="Kale V."/>
            <person name="Holt S."/>
            <person name="Cochrane G."/>
            <person name="Meng A."/>
            <person name="Brown T."/>
            <person name="Cohen L."/>
        </authorList>
    </citation>
    <scope>NUCLEOTIDE SEQUENCE</scope>
    <source>
        <strain evidence="6">CCMP3107</strain>
    </source>
</reference>
<dbReference type="GO" id="GO:0003735">
    <property type="term" value="F:structural constituent of ribosome"/>
    <property type="evidence" value="ECO:0007669"/>
    <property type="project" value="InterPro"/>
</dbReference>
<dbReference type="Gene3D" id="1.10.10.1410">
    <property type="match status" value="1"/>
</dbReference>
<feature type="chain" id="PRO_5030160825" description="60S acidic ribosomal protein P2" evidence="5">
    <location>
        <begin position="17"/>
        <end position="113"/>
    </location>
</feature>
<dbReference type="GO" id="GO:0002182">
    <property type="term" value="P:cytoplasmic translational elongation"/>
    <property type="evidence" value="ECO:0007669"/>
    <property type="project" value="InterPro"/>
</dbReference>
<dbReference type="InterPro" id="IPR044076">
    <property type="entry name" value="Ribosomal_P2"/>
</dbReference>
<protein>
    <recommendedName>
        <fullName evidence="7">60S acidic ribosomal protein P2</fullName>
    </recommendedName>
</protein>
<gene>
    <name evidence="6" type="ORF">HAKA00212_LOCUS17966</name>
</gene>
<feature type="region of interest" description="Disordered" evidence="4">
    <location>
        <begin position="65"/>
        <end position="113"/>
    </location>
</feature>
<evidence type="ECO:0000256" key="4">
    <source>
        <dbReference type="SAM" id="MobiDB-lite"/>
    </source>
</evidence>
<dbReference type="PANTHER" id="PTHR21141">
    <property type="entry name" value="60S ACIDIC RIBOSOMAL PROTEIN FAMILY MEMBER"/>
    <property type="match status" value="1"/>
</dbReference>
<evidence type="ECO:0000256" key="1">
    <source>
        <dbReference type="ARBA" id="ARBA00005436"/>
    </source>
</evidence>
<name>A0A6V1TF33_HETAK</name>
<keyword evidence="2" id="KW-0689">Ribosomal protein</keyword>
<dbReference type="HAMAP" id="MF_01478">
    <property type="entry name" value="Ribosomal_L12_arch"/>
    <property type="match status" value="1"/>
</dbReference>
<organism evidence="6">
    <name type="scientific">Heterosigma akashiwo</name>
    <name type="common">Chromophytic alga</name>
    <name type="synonym">Heterosigma carterae</name>
    <dbReference type="NCBI Taxonomy" id="2829"/>
    <lineage>
        <taxon>Eukaryota</taxon>
        <taxon>Sar</taxon>
        <taxon>Stramenopiles</taxon>
        <taxon>Ochrophyta</taxon>
        <taxon>Raphidophyceae</taxon>
        <taxon>Chattonellales</taxon>
        <taxon>Chattonellaceae</taxon>
        <taxon>Heterosigma</taxon>
    </lineage>
</organism>
<evidence type="ECO:0008006" key="7">
    <source>
        <dbReference type="Google" id="ProtNLM"/>
    </source>
</evidence>
<sequence length="113" mass="11365">MRHLACYLMLVLGGNASPTAEDVTNALASVGVEVDSERLETLIKELEGKDVEELMKEGAEKLASFGGGGGGGAVAGGGGGGGGDAPAEEEKKEEEEEEEADVGAGDMFGGSDY</sequence>
<evidence type="ECO:0000256" key="5">
    <source>
        <dbReference type="SAM" id="SignalP"/>
    </source>
</evidence>
<comment type="similarity">
    <text evidence="1">Belongs to the eukaryotic ribosomal protein P1/P2 family.</text>
</comment>
<dbReference type="GO" id="GO:0022625">
    <property type="term" value="C:cytosolic large ribosomal subunit"/>
    <property type="evidence" value="ECO:0007669"/>
    <property type="project" value="InterPro"/>
</dbReference>
<dbReference type="Pfam" id="PF00428">
    <property type="entry name" value="Ribosomal_60s"/>
    <property type="match status" value="1"/>
</dbReference>
<dbReference type="AlphaFoldDB" id="A0A6V1TF33"/>
<evidence type="ECO:0000313" key="6">
    <source>
        <dbReference type="EMBL" id="CAE0639152.1"/>
    </source>
</evidence>
<dbReference type="FunFam" id="1.10.10.1410:FF:000002">
    <property type="entry name" value="60S acidic ribosomal protein P2"/>
    <property type="match status" value="1"/>
</dbReference>
<feature type="compositionally biased region" description="Gly residues" evidence="4">
    <location>
        <begin position="65"/>
        <end position="84"/>
    </location>
</feature>
<feature type="compositionally biased region" description="Acidic residues" evidence="4">
    <location>
        <begin position="91"/>
        <end position="101"/>
    </location>
</feature>
<dbReference type="InterPro" id="IPR027534">
    <property type="entry name" value="Ribosomal_P1/P2"/>
</dbReference>
<keyword evidence="3" id="KW-0687">Ribonucleoprotein</keyword>